<dbReference type="Gene3D" id="1.10.260.40">
    <property type="entry name" value="lambda repressor-like DNA-binding domains"/>
    <property type="match status" value="1"/>
</dbReference>
<dbReference type="RefSeq" id="WP_012167769.1">
    <property type="nucleotide sequence ID" value="NC_009929.1"/>
</dbReference>
<geneLocation type="plasmid" evidence="2 3">
    <name>pREB4</name>
</geneLocation>
<dbReference type="EMBL" id="CP000841">
    <property type="protein sequence ID" value="ABW32597.1"/>
    <property type="molecule type" value="Genomic_DNA"/>
</dbReference>
<sequence>MPVKSYQDDLLIRLSDSDYAARYLKVSLDETLEDGNTEAFLLALKNVIEAKGKVKDIATAADITRQHLHRLLSGNGNPTLETLAAVLNAVGLSIDFKPIEEASSKI</sequence>
<dbReference type="PANTHER" id="PTHR40275:SF1">
    <property type="entry name" value="SSL7038 PROTEIN"/>
    <property type="match status" value="1"/>
</dbReference>
<reference evidence="2 3" key="1">
    <citation type="journal article" date="2008" name="Proc. Natl. Acad. Sci. U.S.A.">
        <title>Niche adaptation and genome expansion in the chlorophyll d-producing cyanobacterium Acaryochloris marina.</title>
        <authorList>
            <person name="Swingley W.D."/>
            <person name="Chen M."/>
            <person name="Cheung P.C."/>
            <person name="Conrad A.L."/>
            <person name="Dejesa L.C."/>
            <person name="Hao J."/>
            <person name="Honchak B.M."/>
            <person name="Karbach L.E."/>
            <person name="Kurdoglu A."/>
            <person name="Lahiri S."/>
            <person name="Mastrian S.D."/>
            <person name="Miyashita H."/>
            <person name="Page L."/>
            <person name="Ramakrishna P."/>
            <person name="Satoh S."/>
            <person name="Sattley W.M."/>
            <person name="Shimada Y."/>
            <person name="Taylor H.L."/>
            <person name="Tomo T."/>
            <person name="Tsuchiya T."/>
            <person name="Wang Z.T."/>
            <person name="Raymond J."/>
            <person name="Mimuro M."/>
            <person name="Blankenship R.E."/>
            <person name="Touchman J.W."/>
        </authorList>
    </citation>
    <scope>NUCLEOTIDE SEQUENCE [LARGE SCALE GENOMIC DNA]</scope>
    <source>
        <strain evidence="3">MBIC 11017</strain>
        <plasmid evidence="3">Plasmid pREB4</plasmid>
    </source>
</reference>
<keyword evidence="3" id="KW-1185">Reference proteome</keyword>
<dbReference type="OrthoDB" id="427098at2"/>
<dbReference type="InterPro" id="IPR014057">
    <property type="entry name" value="HI1420"/>
</dbReference>
<gene>
    <name evidence="2" type="ordered locus">AM1_D0102</name>
</gene>
<evidence type="ECO:0000259" key="1">
    <source>
        <dbReference type="PROSITE" id="PS50943"/>
    </source>
</evidence>
<accession>A8ZNL1</accession>
<evidence type="ECO:0000313" key="2">
    <source>
        <dbReference type="EMBL" id="ABW32597.1"/>
    </source>
</evidence>
<name>A8ZNL1_ACAM1</name>
<evidence type="ECO:0000313" key="3">
    <source>
        <dbReference type="Proteomes" id="UP000000268"/>
    </source>
</evidence>
<organism evidence="2 3">
    <name type="scientific">Acaryochloris marina (strain MBIC 11017)</name>
    <dbReference type="NCBI Taxonomy" id="329726"/>
    <lineage>
        <taxon>Bacteria</taxon>
        <taxon>Bacillati</taxon>
        <taxon>Cyanobacteriota</taxon>
        <taxon>Cyanophyceae</taxon>
        <taxon>Acaryochloridales</taxon>
        <taxon>Acaryochloridaceae</taxon>
        <taxon>Acaryochloris</taxon>
    </lineage>
</organism>
<proteinExistence type="predicted"/>
<dbReference type="PANTHER" id="PTHR40275">
    <property type="entry name" value="SSL7038 PROTEIN"/>
    <property type="match status" value="1"/>
</dbReference>
<dbReference type="SUPFAM" id="SSF47413">
    <property type="entry name" value="lambda repressor-like DNA-binding domains"/>
    <property type="match status" value="1"/>
</dbReference>
<dbReference type="AlphaFoldDB" id="A8ZNL1"/>
<dbReference type="InterPro" id="IPR010982">
    <property type="entry name" value="Lambda_DNA-bd_dom_sf"/>
</dbReference>
<dbReference type="Pfam" id="PF21716">
    <property type="entry name" value="dnstrm_HI1420"/>
    <property type="match status" value="1"/>
</dbReference>
<dbReference type="InterPro" id="IPR001387">
    <property type="entry name" value="Cro/C1-type_HTH"/>
</dbReference>
<dbReference type="PROSITE" id="PS50943">
    <property type="entry name" value="HTH_CROC1"/>
    <property type="match status" value="1"/>
</dbReference>
<feature type="domain" description="HTH cro/C1-type" evidence="1">
    <location>
        <begin position="44"/>
        <end position="97"/>
    </location>
</feature>
<dbReference type="GO" id="GO:0003677">
    <property type="term" value="F:DNA binding"/>
    <property type="evidence" value="ECO:0007669"/>
    <property type="project" value="InterPro"/>
</dbReference>
<dbReference type="KEGG" id="amr:AM1_D0102"/>
<dbReference type="HOGENOM" id="CLU_137365_3_1_3"/>
<dbReference type="Proteomes" id="UP000000268">
    <property type="component" value="Plasmid pREB4"/>
</dbReference>
<protein>
    <recommendedName>
        <fullName evidence="1">HTH cro/C1-type domain-containing protein</fullName>
    </recommendedName>
</protein>
<keyword evidence="2" id="KW-0614">Plasmid</keyword>